<evidence type="ECO:0000313" key="1">
    <source>
        <dbReference type="EMBL" id="MBK1870279.1"/>
    </source>
</evidence>
<proteinExistence type="predicted"/>
<comment type="caution">
    <text evidence="1">The sequence shown here is derived from an EMBL/GenBank/DDBJ whole genome shotgun (WGS) entry which is preliminary data.</text>
</comment>
<evidence type="ECO:0000313" key="2">
    <source>
        <dbReference type="Proteomes" id="UP000616151"/>
    </source>
</evidence>
<reference evidence="1" key="1">
    <citation type="submission" date="2021-01" db="EMBL/GenBank/DDBJ databases">
        <authorList>
            <person name="Sun Q."/>
        </authorList>
    </citation>
    <scope>NUCLEOTIDE SEQUENCE</scope>
    <source>
        <strain evidence="1">YIM B02566</strain>
    </source>
</reference>
<keyword evidence="2" id="KW-1185">Reference proteome</keyword>
<organism evidence="1 2">
    <name type="scientific">Taklimakanibacter albus</name>
    <dbReference type="NCBI Taxonomy" id="2800327"/>
    <lineage>
        <taxon>Bacteria</taxon>
        <taxon>Pseudomonadati</taxon>
        <taxon>Pseudomonadota</taxon>
        <taxon>Alphaproteobacteria</taxon>
        <taxon>Hyphomicrobiales</taxon>
        <taxon>Aestuariivirgaceae</taxon>
        <taxon>Taklimakanibacter</taxon>
    </lineage>
</organism>
<gene>
    <name evidence="1" type="ORF">JHL16_28205</name>
</gene>
<dbReference type="Proteomes" id="UP000616151">
    <property type="component" value="Unassembled WGS sequence"/>
</dbReference>
<name>A0ACC5RCA8_9HYPH</name>
<protein>
    <submittedName>
        <fullName evidence="1">Uncharacterized protein</fullName>
    </submittedName>
</protein>
<sequence length="50" mass="5806">MSFYYKGPTIDQLMSDPVTLAMMEADHVDPVVFKQMLDRTSRRLRADRTA</sequence>
<accession>A0ACC5RCA8</accession>
<dbReference type="EMBL" id="JAENHL010000008">
    <property type="protein sequence ID" value="MBK1870279.1"/>
    <property type="molecule type" value="Genomic_DNA"/>
</dbReference>